<dbReference type="PANTHER" id="PTHR44846:SF1">
    <property type="entry name" value="MANNOSYL-D-GLYCERATE TRANSPORT_METABOLISM SYSTEM REPRESSOR MNGR-RELATED"/>
    <property type="match status" value="1"/>
</dbReference>
<dbReference type="SMART" id="SM00866">
    <property type="entry name" value="UTRA"/>
    <property type="match status" value="1"/>
</dbReference>
<dbReference type="RefSeq" id="WP_194703417.1">
    <property type="nucleotide sequence ID" value="NZ_JADKNH010000013.1"/>
</dbReference>
<name>A0ABR9ZXI9_9FIRM</name>
<protein>
    <submittedName>
        <fullName evidence="5">GntR family transcriptional regulator</fullName>
    </submittedName>
</protein>
<dbReference type="InterPro" id="IPR011663">
    <property type="entry name" value="UTRA"/>
</dbReference>
<dbReference type="PROSITE" id="PS50949">
    <property type="entry name" value="HTH_GNTR"/>
    <property type="match status" value="1"/>
</dbReference>
<gene>
    <name evidence="5" type="ORF">ISU02_18905</name>
</gene>
<evidence type="ECO:0000313" key="5">
    <source>
        <dbReference type="EMBL" id="MBF4695174.1"/>
    </source>
</evidence>
<keyword evidence="6" id="KW-1185">Reference proteome</keyword>
<dbReference type="PRINTS" id="PR00035">
    <property type="entry name" value="HTHGNTR"/>
</dbReference>
<dbReference type="InterPro" id="IPR036388">
    <property type="entry name" value="WH-like_DNA-bd_sf"/>
</dbReference>
<dbReference type="Proteomes" id="UP000614200">
    <property type="component" value="Unassembled WGS sequence"/>
</dbReference>
<dbReference type="InterPro" id="IPR036390">
    <property type="entry name" value="WH_DNA-bd_sf"/>
</dbReference>
<dbReference type="InterPro" id="IPR028978">
    <property type="entry name" value="Chorismate_lyase_/UTRA_dom_sf"/>
</dbReference>
<dbReference type="PANTHER" id="PTHR44846">
    <property type="entry name" value="MANNOSYL-D-GLYCERATE TRANSPORT/METABOLISM SYSTEM REPRESSOR MNGR-RELATED"/>
    <property type="match status" value="1"/>
</dbReference>
<dbReference type="InterPro" id="IPR000524">
    <property type="entry name" value="Tscrpt_reg_HTH_GntR"/>
</dbReference>
<dbReference type="SMART" id="SM00345">
    <property type="entry name" value="HTH_GNTR"/>
    <property type="match status" value="1"/>
</dbReference>
<dbReference type="SUPFAM" id="SSF64288">
    <property type="entry name" value="Chorismate lyase-like"/>
    <property type="match status" value="1"/>
</dbReference>
<dbReference type="Gene3D" id="1.10.10.10">
    <property type="entry name" value="Winged helix-like DNA-binding domain superfamily/Winged helix DNA-binding domain"/>
    <property type="match status" value="1"/>
</dbReference>
<dbReference type="InterPro" id="IPR050679">
    <property type="entry name" value="Bact_HTH_transcr_reg"/>
</dbReference>
<evidence type="ECO:0000256" key="2">
    <source>
        <dbReference type="ARBA" id="ARBA00023125"/>
    </source>
</evidence>
<dbReference type="SUPFAM" id="SSF46785">
    <property type="entry name" value="Winged helix' DNA-binding domain"/>
    <property type="match status" value="1"/>
</dbReference>
<evidence type="ECO:0000259" key="4">
    <source>
        <dbReference type="PROSITE" id="PS50949"/>
    </source>
</evidence>
<keyword evidence="3" id="KW-0804">Transcription</keyword>
<evidence type="ECO:0000256" key="3">
    <source>
        <dbReference type="ARBA" id="ARBA00023163"/>
    </source>
</evidence>
<sequence>MKLDAENTIPLYQQLKDVIKNAIIEQSYKQGEKIPTEIELSERYGVSRITVRKAINELSEEGFLVKKQGKGTFVKSKKLYRKIEHLVSFSDACEENSMKPFAVVLSKQVVFLDKSTAESFNMPLGTKMIEIKRLRKADTVPIMLEINYFEYEKFQFLLEENLESSLYQLLEEKYNIVINATKDTYLDVIKADTKLSNLLEIGCGEPIFSVHAQVYDREDERVHFAKEYIVCERYRYALTDYYIDKSK</sequence>
<keyword evidence="1" id="KW-0805">Transcription regulation</keyword>
<dbReference type="Pfam" id="PF00392">
    <property type="entry name" value="GntR"/>
    <property type="match status" value="1"/>
</dbReference>
<organism evidence="5 6">
    <name type="scientific">Fusibacter ferrireducens</name>
    <dbReference type="NCBI Taxonomy" id="2785058"/>
    <lineage>
        <taxon>Bacteria</taxon>
        <taxon>Bacillati</taxon>
        <taxon>Bacillota</taxon>
        <taxon>Clostridia</taxon>
        <taxon>Eubacteriales</taxon>
        <taxon>Eubacteriales Family XII. Incertae Sedis</taxon>
        <taxon>Fusibacter</taxon>
    </lineage>
</organism>
<evidence type="ECO:0000313" key="6">
    <source>
        <dbReference type="Proteomes" id="UP000614200"/>
    </source>
</evidence>
<keyword evidence="2" id="KW-0238">DNA-binding</keyword>
<dbReference type="EMBL" id="JADKNH010000013">
    <property type="protein sequence ID" value="MBF4695174.1"/>
    <property type="molecule type" value="Genomic_DNA"/>
</dbReference>
<dbReference type="Gene3D" id="3.40.1410.10">
    <property type="entry name" value="Chorismate lyase-like"/>
    <property type="match status" value="1"/>
</dbReference>
<comment type="caution">
    <text evidence="5">The sequence shown here is derived from an EMBL/GenBank/DDBJ whole genome shotgun (WGS) entry which is preliminary data.</text>
</comment>
<proteinExistence type="predicted"/>
<evidence type="ECO:0000256" key="1">
    <source>
        <dbReference type="ARBA" id="ARBA00023015"/>
    </source>
</evidence>
<dbReference type="Pfam" id="PF07702">
    <property type="entry name" value="UTRA"/>
    <property type="match status" value="1"/>
</dbReference>
<dbReference type="CDD" id="cd07377">
    <property type="entry name" value="WHTH_GntR"/>
    <property type="match status" value="1"/>
</dbReference>
<accession>A0ABR9ZXI9</accession>
<reference evidence="5 6" key="1">
    <citation type="submission" date="2020-11" db="EMBL/GenBank/DDBJ databases">
        <title>Fusibacter basophilias sp. nov.</title>
        <authorList>
            <person name="Qiu D."/>
        </authorList>
    </citation>
    <scope>NUCLEOTIDE SEQUENCE [LARGE SCALE GENOMIC DNA]</scope>
    <source>
        <strain evidence="5 6">Q10-2</strain>
    </source>
</reference>
<feature type="domain" description="HTH gntR-type" evidence="4">
    <location>
        <begin position="9"/>
        <end position="77"/>
    </location>
</feature>